<feature type="region of interest" description="Disordered" evidence="4">
    <location>
        <begin position="160"/>
        <end position="180"/>
    </location>
</feature>
<organism evidence="8 9">
    <name type="scientific">Brevundimonas subvibrioides</name>
    <dbReference type="NCBI Taxonomy" id="74313"/>
    <lineage>
        <taxon>Bacteria</taxon>
        <taxon>Pseudomonadati</taxon>
        <taxon>Pseudomonadota</taxon>
        <taxon>Alphaproteobacteria</taxon>
        <taxon>Caulobacterales</taxon>
        <taxon>Caulobacteraceae</taxon>
        <taxon>Brevundimonas</taxon>
    </lineage>
</organism>
<dbReference type="InterPro" id="IPR029149">
    <property type="entry name" value="Creatin/AminoP/Spt16_N"/>
</dbReference>
<protein>
    <submittedName>
        <fullName evidence="8">X-Pro aminopeptidase</fullName>
    </submittedName>
</protein>
<keyword evidence="3" id="KW-0378">Hydrolase</keyword>
<dbReference type="Pfam" id="PF16188">
    <property type="entry name" value="Peptidase_M24_C"/>
    <property type="match status" value="1"/>
</dbReference>
<accession>A0A258FSA6</accession>
<dbReference type="InterPro" id="IPR000994">
    <property type="entry name" value="Pept_M24"/>
</dbReference>
<evidence type="ECO:0000313" key="8">
    <source>
        <dbReference type="EMBL" id="OYX35206.1"/>
    </source>
</evidence>
<evidence type="ECO:0000256" key="3">
    <source>
        <dbReference type="ARBA" id="ARBA00022801"/>
    </source>
</evidence>
<dbReference type="PANTHER" id="PTHR43763">
    <property type="entry name" value="XAA-PRO AMINOPEPTIDASE 1"/>
    <property type="match status" value="1"/>
</dbReference>
<sequence length="603" mass="65106">MRQTFDETTDPSFGARHLPLVRAAMAEQVLDGFLVPHEDEHQNEYLPAANDRLAWLTGFTGSAGAGVVMKDRAAVFADGRYTVQVRAQVDASQFEILDLVEGGVPAYLERAPKGAVIGYDPRLHSPDALASLKRAATKAGAELKPVQTNPVDVAWGEARPAQPTAPVVPHEDRYSGESSASKRARIGQAIGAAGAEAAVLTAPSSIAWLFNVRGGDVIRSPLPLAQAILAANGTAMLFLDPAKVTNELPGWLGDDVMLMPPGELPQAIEGMKGVRVLIDPAQSSAWFFDRLETAGATVVRAMDPCALPRAAKNPVEVEGGRRAHIRDGAALARFLHWVDKVAQVELPDERQVVEALERFREQTGALKDLSFDTIAGVGPNGALPHYRPVTRTIRRMEKGSLLLVDGGGQYLDGTTDVTRTMAIGEPSADQRRIFTLVLKGHIAMATVRFPAGTTGHQLDALARLPMWMAGLDYDHGTGHGVGSYLGVHEGPQRIAKAVNSQPLLTGMILSNEPGYYREGHWGIRIETLQVVTAPEPIPGGERPMHGFEQLTFAPLDRRLIDIDLLTAGERAYVDAYHAETLAKVGPLLDGEVKRWLEDQCRPL</sequence>
<dbReference type="InterPro" id="IPR050422">
    <property type="entry name" value="X-Pro_aminopeptidase_P"/>
</dbReference>
<dbReference type="PANTHER" id="PTHR43763:SF6">
    <property type="entry name" value="XAA-PRO AMINOPEPTIDASE 1"/>
    <property type="match status" value="1"/>
</dbReference>
<dbReference type="InterPro" id="IPR032416">
    <property type="entry name" value="Peptidase_M24_C"/>
</dbReference>
<evidence type="ECO:0000313" key="9">
    <source>
        <dbReference type="Proteomes" id="UP000215595"/>
    </source>
</evidence>
<dbReference type="InterPro" id="IPR036005">
    <property type="entry name" value="Creatinase/aminopeptidase-like"/>
</dbReference>
<feature type="domain" description="Peptidase M24 C-terminal" evidence="7">
    <location>
        <begin position="544"/>
        <end position="603"/>
    </location>
</feature>
<evidence type="ECO:0000259" key="6">
    <source>
        <dbReference type="Pfam" id="PF01321"/>
    </source>
</evidence>
<keyword evidence="8" id="KW-0645">Protease</keyword>
<dbReference type="SUPFAM" id="SSF53092">
    <property type="entry name" value="Creatinase/prolidase N-terminal domain"/>
    <property type="match status" value="1"/>
</dbReference>
<evidence type="ECO:0000256" key="1">
    <source>
        <dbReference type="ARBA" id="ARBA00008766"/>
    </source>
</evidence>
<dbReference type="InterPro" id="IPR000587">
    <property type="entry name" value="Creatinase_N"/>
</dbReference>
<feature type="domain" description="Creatinase N-terminal" evidence="6">
    <location>
        <begin position="21"/>
        <end position="147"/>
    </location>
</feature>
<dbReference type="GO" id="GO:0046872">
    <property type="term" value="F:metal ion binding"/>
    <property type="evidence" value="ECO:0007669"/>
    <property type="project" value="UniProtKB-KW"/>
</dbReference>
<dbReference type="Pfam" id="PF16189">
    <property type="entry name" value="Creatinase_N_2"/>
    <property type="match status" value="1"/>
</dbReference>
<evidence type="ECO:0000259" key="7">
    <source>
        <dbReference type="Pfam" id="PF16188"/>
    </source>
</evidence>
<dbReference type="SUPFAM" id="SSF55920">
    <property type="entry name" value="Creatinase/aminopeptidase"/>
    <property type="match status" value="1"/>
</dbReference>
<dbReference type="Gene3D" id="3.90.230.10">
    <property type="entry name" value="Creatinase/methionine aminopeptidase superfamily"/>
    <property type="match status" value="1"/>
</dbReference>
<dbReference type="EMBL" id="NCEB01000005">
    <property type="protein sequence ID" value="OYX35206.1"/>
    <property type="molecule type" value="Genomic_DNA"/>
</dbReference>
<evidence type="ECO:0000256" key="4">
    <source>
        <dbReference type="SAM" id="MobiDB-lite"/>
    </source>
</evidence>
<reference evidence="8 9" key="1">
    <citation type="submission" date="2017-03" db="EMBL/GenBank/DDBJ databases">
        <title>Lifting the veil on microbial sulfur biogeochemistry in mining wastewaters.</title>
        <authorList>
            <person name="Kantor R.S."/>
            <person name="Colenbrander Nelson T."/>
            <person name="Marshall S."/>
            <person name="Bennett D."/>
            <person name="Apte S."/>
            <person name="Camacho D."/>
            <person name="Thomas B.C."/>
            <person name="Warren L.A."/>
            <person name="Banfield J.F."/>
        </authorList>
    </citation>
    <scope>NUCLEOTIDE SEQUENCE [LARGE SCALE GENOMIC DNA]</scope>
    <source>
        <strain evidence="8">32-69-9</strain>
    </source>
</reference>
<dbReference type="FunFam" id="3.90.230.10:FF:000009">
    <property type="entry name" value="xaa-Pro aminopeptidase 2"/>
    <property type="match status" value="1"/>
</dbReference>
<keyword evidence="8" id="KW-0031">Aminopeptidase</keyword>
<feature type="domain" description="Peptidase M24" evidence="5">
    <location>
        <begin position="321"/>
        <end position="533"/>
    </location>
</feature>
<dbReference type="InterPro" id="IPR033740">
    <property type="entry name" value="Pept_M24B"/>
</dbReference>
<name>A0A258FSA6_9CAUL</name>
<evidence type="ECO:0000259" key="5">
    <source>
        <dbReference type="Pfam" id="PF00557"/>
    </source>
</evidence>
<gene>
    <name evidence="8" type="ORF">B7Z01_03315</name>
</gene>
<comment type="caution">
    <text evidence="8">The sequence shown here is derived from an EMBL/GenBank/DDBJ whole genome shotgun (WGS) entry which is preliminary data.</text>
</comment>
<dbReference type="Pfam" id="PF00557">
    <property type="entry name" value="Peptidase_M24"/>
    <property type="match status" value="1"/>
</dbReference>
<dbReference type="Pfam" id="PF01321">
    <property type="entry name" value="Creatinase_N"/>
    <property type="match status" value="1"/>
</dbReference>
<proteinExistence type="inferred from homology"/>
<evidence type="ECO:0000256" key="2">
    <source>
        <dbReference type="ARBA" id="ARBA00022723"/>
    </source>
</evidence>
<dbReference type="Gene3D" id="3.40.350.10">
    <property type="entry name" value="Creatinase/prolidase N-terminal domain"/>
    <property type="match status" value="2"/>
</dbReference>
<keyword evidence="2" id="KW-0479">Metal-binding</keyword>
<comment type="similarity">
    <text evidence="1">Belongs to the peptidase M24B family.</text>
</comment>
<dbReference type="Proteomes" id="UP000215595">
    <property type="component" value="Unassembled WGS sequence"/>
</dbReference>
<dbReference type="GO" id="GO:0005737">
    <property type="term" value="C:cytoplasm"/>
    <property type="evidence" value="ECO:0007669"/>
    <property type="project" value="UniProtKB-ARBA"/>
</dbReference>
<dbReference type="GO" id="GO:0070006">
    <property type="term" value="F:metalloaminopeptidase activity"/>
    <property type="evidence" value="ECO:0007669"/>
    <property type="project" value="InterPro"/>
</dbReference>
<dbReference type="CDD" id="cd01085">
    <property type="entry name" value="APP"/>
    <property type="match status" value="1"/>
</dbReference>
<dbReference type="AlphaFoldDB" id="A0A258FSA6"/>